<name>A0A418QID5_9BACT</name>
<evidence type="ECO:0000256" key="1">
    <source>
        <dbReference type="SAM" id="Phobius"/>
    </source>
</evidence>
<dbReference type="RefSeq" id="WP_119657808.1">
    <property type="nucleotide sequence ID" value="NZ_JBHUOI010000048.1"/>
</dbReference>
<dbReference type="EMBL" id="QYCN01000070">
    <property type="protein sequence ID" value="RIY04931.1"/>
    <property type="molecule type" value="Genomic_DNA"/>
</dbReference>
<keyword evidence="3" id="KW-1185">Reference proteome</keyword>
<feature type="transmembrane region" description="Helical" evidence="1">
    <location>
        <begin position="44"/>
        <end position="64"/>
    </location>
</feature>
<proteinExistence type="predicted"/>
<keyword evidence="1" id="KW-0472">Membrane</keyword>
<evidence type="ECO:0000313" key="2">
    <source>
        <dbReference type="EMBL" id="RIY04931.1"/>
    </source>
</evidence>
<keyword evidence="1" id="KW-0812">Transmembrane</keyword>
<comment type="caution">
    <text evidence="2">The sequence shown here is derived from an EMBL/GenBank/DDBJ whole genome shotgun (WGS) entry which is preliminary data.</text>
</comment>
<dbReference type="Proteomes" id="UP000284250">
    <property type="component" value="Unassembled WGS sequence"/>
</dbReference>
<dbReference type="OrthoDB" id="1122768at2"/>
<reference evidence="2 3" key="1">
    <citation type="submission" date="2018-09" db="EMBL/GenBank/DDBJ databases">
        <authorList>
            <person name="Zeman M."/>
            <person name="Pardy F."/>
        </authorList>
    </citation>
    <scope>NUCLEOTIDE SEQUENCE [LARGE SCALE GENOMIC DNA]</scope>
    <source>
        <strain evidence="2 3">CCM 8852</strain>
    </source>
</reference>
<keyword evidence="1" id="KW-1133">Transmembrane helix</keyword>
<feature type="transmembrane region" description="Helical" evidence="1">
    <location>
        <begin position="76"/>
        <end position="99"/>
    </location>
</feature>
<reference evidence="2 3" key="2">
    <citation type="submission" date="2019-01" db="EMBL/GenBank/DDBJ databases">
        <title>Hymenobacter humicola sp. nov., isolated from soils in Antarctica.</title>
        <authorList>
            <person name="Sedlacek I."/>
            <person name="Holochova P."/>
            <person name="Kralova S."/>
            <person name="Pantucek R."/>
            <person name="Stankova E."/>
            <person name="Vrbovska V."/>
            <person name="Kristofova L."/>
            <person name="Svec P."/>
            <person name="Busse H.-J."/>
        </authorList>
    </citation>
    <scope>NUCLEOTIDE SEQUENCE [LARGE SCALE GENOMIC DNA]</scope>
    <source>
        <strain evidence="2 3">CCM 8852</strain>
    </source>
</reference>
<gene>
    <name evidence="2" type="ORF">D0T11_21170</name>
</gene>
<evidence type="ECO:0000313" key="3">
    <source>
        <dbReference type="Proteomes" id="UP000284250"/>
    </source>
</evidence>
<dbReference type="InterPro" id="IPR025250">
    <property type="entry name" value="DUF4199"/>
</dbReference>
<accession>A0A418QID5</accession>
<sequence>MENTTTPAAVTPASVAIRYGLLIGIVTVIYSLVLMATGLEQKPVLGFVTFGILIVGIVLAHKYFKQNHGGFMSYGQGLGIATIMGAVIGTLSSVFRYIYVNFVDAEYTQRAIETARAKLEADGMSDEQVEQAMSFTSKMMATGPLSIVFGILASAFFAFLLALVISAFTKNARPEFE</sequence>
<protein>
    <submittedName>
        <fullName evidence="2">DUF4199 domain-containing protein</fullName>
    </submittedName>
</protein>
<feature type="transmembrane region" description="Helical" evidence="1">
    <location>
        <begin position="147"/>
        <end position="168"/>
    </location>
</feature>
<organism evidence="2 3">
    <name type="scientific">Hymenobacter rubripertinctus</name>
    <dbReference type="NCBI Taxonomy" id="2029981"/>
    <lineage>
        <taxon>Bacteria</taxon>
        <taxon>Pseudomonadati</taxon>
        <taxon>Bacteroidota</taxon>
        <taxon>Cytophagia</taxon>
        <taxon>Cytophagales</taxon>
        <taxon>Hymenobacteraceae</taxon>
        <taxon>Hymenobacter</taxon>
    </lineage>
</organism>
<feature type="transmembrane region" description="Helical" evidence="1">
    <location>
        <begin position="19"/>
        <end position="38"/>
    </location>
</feature>
<dbReference type="Pfam" id="PF13858">
    <property type="entry name" value="DUF4199"/>
    <property type="match status" value="1"/>
</dbReference>
<dbReference type="AlphaFoldDB" id="A0A418QID5"/>